<evidence type="ECO:0000259" key="2">
    <source>
        <dbReference type="PROSITE" id="PS51762"/>
    </source>
</evidence>
<dbReference type="PROSITE" id="PS51762">
    <property type="entry name" value="GH16_2"/>
    <property type="match status" value="1"/>
</dbReference>
<dbReference type="Pfam" id="PF00722">
    <property type="entry name" value="Glyco_hydro_16"/>
    <property type="match status" value="1"/>
</dbReference>
<sequence>MRFWRKAIIQIMTRYFLWILLSVSLPTHAQWKLVWADEFDADGPPDPKNWQFERGFVRNNELQWYQPDNARCRDGLLVVEGRKEQKANPNYQPDSDNWKSRRPHIEYTSASLVTRGRQQWQYGRFEMRARIDTRPGLWPAFWTLGVKGEWPDNGEIDIMEYYRGMLLANAAWGSGQRYKAKWDDSRKRLETFDDPKWSEKFHVWRMDWDEQRIAIYVDDQLLNEVNLEETYNPGDKKNPFRQPHYVILNLAIGGDNGGDPAATEFPALFEVDYVRVYQQQ</sequence>
<dbReference type="Gene3D" id="2.60.120.200">
    <property type="match status" value="1"/>
</dbReference>
<proteinExistence type="inferred from homology"/>
<accession>A0A8J3D761</accession>
<protein>
    <recommendedName>
        <fullName evidence="2">GH16 domain-containing protein</fullName>
    </recommendedName>
</protein>
<dbReference type="AlphaFoldDB" id="A0A8J3D761"/>
<dbReference type="GO" id="GO:0005975">
    <property type="term" value="P:carbohydrate metabolic process"/>
    <property type="evidence" value="ECO:0007669"/>
    <property type="project" value="InterPro"/>
</dbReference>
<evidence type="ECO:0000256" key="1">
    <source>
        <dbReference type="ARBA" id="ARBA00006865"/>
    </source>
</evidence>
<name>A0A8J3D761_9BACT</name>
<dbReference type="EMBL" id="BMXF01000005">
    <property type="protein sequence ID" value="GHB84252.1"/>
    <property type="molecule type" value="Genomic_DNA"/>
</dbReference>
<dbReference type="CDD" id="cd08023">
    <property type="entry name" value="GH16_laminarinase_like"/>
    <property type="match status" value="1"/>
</dbReference>
<dbReference type="Proteomes" id="UP000598271">
    <property type="component" value="Unassembled WGS sequence"/>
</dbReference>
<dbReference type="InterPro" id="IPR000757">
    <property type="entry name" value="Beta-glucanase-like"/>
</dbReference>
<gene>
    <name evidence="3" type="ORF">GCM10007390_44350</name>
</gene>
<organism evidence="3 4">
    <name type="scientific">Persicitalea jodogahamensis</name>
    <dbReference type="NCBI Taxonomy" id="402147"/>
    <lineage>
        <taxon>Bacteria</taxon>
        <taxon>Pseudomonadati</taxon>
        <taxon>Bacteroidota</taxon>
        <taxon>Cytophagia</taxon>
        <taxon>Cytophagales</taxon>
        <taxon>Spirosomataceae</taxon>
        <taxon>Persicitalea</taxon>
    </lineage>
</organism>
<evidence type="ECO:0000313" key="4">
    <source>
        <dbReference type="Proteomes" id="UP000598271"/>
    </source>
</evidence>
<comment type="similarity">
    <text evidence="1">Belongs to the glycosyl hydrolase 16 family.</text>
</comment>
<dbReference type="InterPro" id="IPR050546">
    <property type="entry name" value="Glycosyl_Hydrlase_16"/>
</dbReference>
<feature type="domain" description="GH16" evidence="2">
    <location>
        <begin position="16"/>
        <end position="280"/>
    </location>
</feature>
<evidence type="ECO:0000313" key="3">
    <source>
        <dbReference type="EMBL" id="GHB84252.1"/>
    </source>
</evidence>
<dbReference type="InterPro" id="IPR013320">
    <property type="entry name" value="ConA-like_dom_sf"/>
</dbReference>
<dbReference type="SUPFAM" id="SSF49899">
    <property type="entry name" value="Concanavalin A-like lectins/glucanases"/>
    <property type="match status" value="1"/>
</dbReference>
<dbReference type="PANTHER" id="PTHR10963">
    <property type="entry name" value="GLYCOSYL HYDROLASE-RELATED"/>
    <property type="match status" value="1"/>
</dbReference>
<comment type="caution">
    <text evidence="3">The sequence shown here is derived from an EMBL/GenBank/DDBJ whole genome shotgun (WGS) entry which is preliminary data.</text>
</comment>
<dbReference type="GO" id="GO:0004553">
    <property type="term" value="F:hydrolase activity, hydrolyzing O-glycosyl compounds"/>
    <property type="evidence" value="ECO:0007669"/>
    <property type="project" value="InterPro"/>
</dbReference>
<keyword evidence="4" id="KW-1185">Reference proteome</keyword>
<dbReference type="PANTHER" id="PTHR10963:SF55">
    <property type="entry name" value="GLYCOSIDE HYDROLASE FAMILY 16 PROTEIN"/>
    <property type="match status" value="1"/>
</dbReference>
<reference evidence="3 4" key="1">
    <citation type="journal article" date="2014" name="Int. J. Syst. Evol. Microbiol.">
        <title>Complete genome sequence of Corynebacterium casei LMG S-19264T (=DSM 44701T), isolated from a smear-ripened cheese.</title>
        <authorList>
            <consortium name="US DOE Joint Genome Institute (JGI-PGF)"/>
            <person name="Walter F."/>
            <person name="Albersmeier A."/>
            <person name="Kalinowski J."/>
            <person name="Ruckert C."/>
        </authorList>
    </citation>
    <scope>NUCLEOTIDE SEQUENCE [LARGE SCALE GENOMIC DNA]</scope>
    <source>
        <strain evidence="3 4">KCTC 12866</strain>
    </source>
</reference>